<dbReference type="CDD" id="cd18548">
    <property type="entry name" value="ABC_6TM_Tm287_like"/>
    <property type="match status" value="1"/>
</dbReference>
<dbReference type="SMART" id="SM00382">
    <property type="entry name" value="AAA"/>
    <property type="match status" value="1"/>
</dbReference>
<dbReference type="EMBL" id="JACIBV010000001">
    <property type="protein sequence ID" value="MBB3727282.1"/>
    <property type="molecule type" value="Genomic_DNA"/>
</dbReference>
<keyword evidence="4 9" id="KW-0812">Transmembrane</keyword>
<dbReference type="GO" id="GO:0005524">
    <property type="term" value="F:ATP binding"/>
    <property type="evidence" value="ECO:0007669"/>
    <property type="project" value="UniProtKB-KW"/>
</dbReference>
<evidence type="ECO:0000256" key="9">
    <source>
        <dbReference type="SAM" id="Phobius"/>
    </source>
</evidence>
<dbReference type="PANTHER" id="PTHR43394:SF1">
    <property type="entry name" value="ATP-BINDING CASSETTE SUB-FAMILY B MEMBER 10, MITOCHONDRIAL"/>
    <property type="match status" value="1"/>
</dbReference>
<feature type="domain" description="ABC transmembrane type-1" evidence="11">
    <location>
        <begin position="18"/>
        <end position="300"/>
    </location>
</feature>
<dbReference type="SUPFAM" id="SSF52540">
    <property type="entry name" value="P-loop containing nucleoside triphosphate hydrolases"/>
    <property type="match status" value="1"/>
</dbReference>
<dbReference type="Gene3D" id="3.40.50.300">
    <property type="entry name" value="P-loop containing nucleotide triphosphate hydrolases"/>
    <property type="match status" value="1"/>
</dbReference>
<feature type="transmembrane region" description="Helical" evidence="9">
    <location>
        <begin position="240"/>
        <end position="262"/>
    </location>
</feature>
<comment type="caution">
    <text evidence="12">The sequence shown here is derived from an EMBL/GenBank/DDBJ whole genome shotgun (WGS) entry which is preliminary data.</text>
</comment>
<keyword evidence="2" id="KW-0813">Transport</keyword>
<protein>
    <submittedName>
        <fullName evidence="12">ATP-binding cassette subfamily B protein</fullName>
    </submittedName>
</protein>
<dbReference type="InterPro" id="IPR011527">
    <property type="entry name" value="ABC1_TM_dom"/>
</dbReference>
<keyword evidence="8 9" id="KW-0472">Membrane</keyword>
<feature type="domain" description="ABC transporter" evidence="10">
    <location>
        <begin position="336"/>
        <end position="565"/>
    </location>
</feature>
<evidence type="ECO:0000259" key="11">
    <source>
        <dbReference type="PROSITE" id="PS50929"/>
    </source>
</evidence>
<name>A0A7W5YNA2_9ACTN</name>
<evidence type="ECO:0000256" key="4">
    <source>
        <dbReference type="ARBA" id="ARBA00022692"/>
    </source>
</evidence>
<dbReference type="RefSeq" id="WP_183647647.1">
    <property type="nucleotide sequence ID" value="NZ_BAAAXX010000103.1"/>
</dbReference>
<organism evidence="12 13">
    <name type="scientific">Nonomuraea dietziae</name>
    <dbReference type="NCBI Taxonomy" id="65515"/>
    <lineage>
        <taxon>Bacteria</taxon>
        <taxon>Bacillati</taxon>
        <taxon>Actinomycetota</taxon>
        <taxon>Actinomycetes</taxon>
        <taxon>Streptosporangiales</taxon>
        <taxon>Streptosporangiaceae</taxon>
        <taxon>Nonomuraea</taxon>
    </lineage>
</organism>
<dbReference type="PROSITE" id="PS50929">
    <property type="entry name" value="ABC_TM1F"/>
    <property type="match status" value="1"/>
</dbReference>
<accession>A0A7W5YNA2</accession>
<evidence type="ECO:0000256" key="8">
    <source>
        <dbReference type="ARBA" id="ARBA00023136"/>
    </source>
</evidence>
<dbReference type="FunFam" id="3.40.50.300:FF:000854">
    <property type="entry name" value="Multidrug ABC transporter ATP-binding protein"/>
    <property type="match status" value="1"/>
</dbReference>
<dbReference type="AlphaFoldDB" id="A0A7W5YNA2"/>
<proteinExistence type="predicted"/>
<feature type="transmembrane region" description="Helical" evidence="9">
    <location>
        <begin position="55"/>
        <end position="80"/>
    </location>
</feature>
<keyword evidence="5" id="KW-0547">Nucleotide-binding</keyword>
<comment type="subcellular location">
    <subcellularLocation>
        <location evidence="1">Cell membrane</location>
        <topology evidence="1">Multi-pass membrane protein</topology>
    </subcellularLocation>
</comment>
<evidence type="ECO:0000256" key="1">
    <source>
        <dbReference type="ARBA" id="ARBA00004651"/>
    </source>
</evidence>
<evidence type="ECO:0000313" key="12">
    <source>
        <dbReference type="EMBL" id="MBB3727282.1"/>
    </source>
</evidence>
<dbReference type="InterPro" id="IPR039421">
    <property type="entry name" value="Type_1_exporter"/>
</dbReference>
<dbReference type="Pfam" id="PF00005">
    <property type="entry name" value="ABC_tran"/>
    <property type="match status" value="1"/>
</dbReference>
<evidence type="ECO:0000256" key="6">
    <source>
        <dbReference type="ARBA" id="ARBA00022840"/>
    </source>
</evidence>
<keyword evidence="3" id="KW-1003">Cell membrane</keyword>
<reference evidence="12 13" key="1">
    <citation type="submission" date="2020-08" db="EMBL/GenBank/DDBJ databases">
        <title>Sequencing the genomes of 1000 actinobacteria strains.</title>
        <authorList>
            <person name="Klenk H.-P."/>
        </authorList>
    </citation>
    <scope>NUCLEOTIDE SEQUENCE [LARGE SCALE GENOMIC DNA]</scope>
    <source>
        <strain evidence="12 13">DSM 44320</strain>
    </source>
</reference>
<dbReference type="SUPFAM" id="SSF90123">
    <property type="entry name" value="ABC transporter transmembrane region"/>
    <property type="match status" value="1"/>
</dbReference>
<feature type="transmembrane region" description="Helical" evidence="9">
    <location>
        <begin position="274"/>
        <end position="298"/>
    </location>
</feature>
<keyword evidence="13" id="KW-1185">Reference proteome</keyword>
<evidence type="ECO:0000256" key="2">
    <source>
        <dbReference type="ARBA" id="ARBA00022448"/>
    </source>
</evidence>
<dbReference type="PROSITE" id="PS50893">
    <property type="entry name" value="ABC_TRANSPORTER_2"/>
    <property type="match status" value="1"/>
</dbReference>
<dbReference type="InterPro" id="IPR003439">
    <property type="entry name" value="ABC_transporter-like_ATP-bd"/>
</dbReference>
<dbReference type="GO" id="GO:0015421">
    <property type="term" value="F:ABC-type oligopeptide transporter activity"/>
    <property type="evidence" value="ECO:0007669"/>
    <property type="project" value="TreeGrafter"/>
</dbReference>
<feature type="transmembrane region" description="Helical" evidence="9">
    <location>
        <begin position="157"/>
        <end position="179"/>
    </location>
</feature>
<dbReference type="PANTHER" id="PTHR43394">
    <property type="entry name" value="ATP-DEPENDENT PERMEASE MDL1, MITOCHONDRIAL"/>
    <property type="match status" value="1"/>
</dbReference>
<feature type="transmembrane region" description="Helical" evidence="9">
    <location>
        <begin position="128"/>
        <end position="151"/>
    </location>
</feature>
<dbReference type="InterPro" id="IPR027417">
    <property type="entry name" value="P-loop_NTPase"/>
</dbReference>
<evidence type="ECO:0000256" key="3">
    <source>
        <dbReference type="ARBA" id="ARBA00022475"/>
    </source>
</evidence>
<dbReference type="InterPro" id="IPR036640">
    <property type="entry name" value="ABC1_TM_sf"/>
</dbReference>
<dbReference type="InterPro" id="IPR017871">
    <property type="entry name" value="ABC_transporter-like_CS"/>
</dbReference>
<dbReference type="PROSITE" id="PS00211">
    <property type="entry name" value="ABC_TRANSPORTER_1"/>
    <property type="match status" value="1"/>
</dbReference>
<keyword evidence="7 9" id="KW-1133">Transmembrane helix</keyword>
<keyword evidence="6 12" id="KW-0067">ATP-binding</keyword>
<dbReference type="GeneID" id="95389598"/>
<evidence type="ECO:0000259" key="10">
    <source>
        <dbReference type="PROSITE" id="PS50893"/>
    </source>
</evidence>
<dbReference type="GO" id="GO:0016887">
    <property type="term" value="F:ATP hydrolysis activity"/>
    <property type="evidence" value="ECO:0007669"/>
    <property type="project" value="InterPro"/>
</dbReference>
<dbReference type="Pfam" id="PF00664">
    <property type="entry name" value="ABC_membrane"/>
    <property type="match status" value="1"/>
</dbReference>
<evidence type="ECO:0000313" key="13">
    <source>
        <dbReference type="Proteomes" id="UP000579945"/>
    </source>
</evidence>
<dbReference type="GO" id="GO:0005886">
    <property type="term" value="C:plasma membrane"/>
    <property type="evidence" value="ECO:0007669"/>
    <property type="project" value="UniProtKB-SubCell"/>
</dbReference>
<gene>
    <name evidence="12" type="ORF">FHR33_003142</name>
</gene>
<sequence>MLIRLLRTRLTSSRTSVITLVLLQGAQALALLCLPALNAALIDDGVLKGDTRLILTLGGVMVAVTLAQVACAGAAIHLGVRVAARVGRDLRAAVFTRVQGLSGRQLALFGTASLITRTTGDVQQVQQFVLAACTVLVSVPVMCVGAVALALGQDVPLSGALLVMTPVLAGALAVVVRGMRPLFRRMQRRVDAVNTILREQITGLRVIRAFGKDEHERRRFAAASHDLADVAVRAGRLQTLMLPLGTTVVNVFSVAVVWLGASRVGGGAMGAGELIAFLTYLTQIVTAVMSATFVLMTMPRAEVCAERIQEVLGTDPELAPPASPVRTMSRRGQVEVRAATFAYPGATTLALRGADLVARPGETTAVVGSIGSGKSTLLGLVPRLFDVTEGRVLVGGVDVRELDPALLTAAIGLVPQRPYLFSGTVADTLRYGRPQASDEELWRALEVTRSLDFVRSLGQRVSQGGANLSGGQRQRLSIARALVRRPEIYLFDDPFSALDRDRADALGAALAVETEGATVVIVAQRVDAVRDADRVVVLEAGLVVGTGTHAELLRTCPTYQEIALSQETV</sequence>
<dbReference type="Gene3D" id="1.20.1560.10">
    <property type="entry name" value="ABC transporter type 1, transmembrane domain"/>
    <property type="match status" value="1"/>
</dbReference>
<dbReference type="Proteomes" id="UP000579945">
    <property type="component" value="Unassembled WGS sequence"/>
</dbReference>
<evidence type="ECO:0000256" key="7">
    <source>
        <dbReference type="ARBA" id="ARBA00022989"/>
    </source>
</evidence>
<evidence type="ECO:0000256" key="5">
    <source>
        <dbReference type="ARBA" id="ARBA00022741"/>
    </source>
</evidence>
<dbReference type="InterPro" id="IPR003593">
    <property type="entry name" value="AAA+_ATPase"/>
</dbReference>